<gene>
    <name evidence="2" type="ORF">LMJ30_10005</name>
</gene>
<dbReference type="Proteomes" id="UP001198701">
    <property type="component" value="Unassembled WGS sequence"/>
</dbReference>
<keyword evidence="2" id="KW-0489">Methyltransferase</keyword>
<accession>A0ABS8IRM0</accession>
<organism evidence="2 3">
    <name type="scientific">Massilia agrisoli</name>
    <dbReference type="NCBI Taxonomy" id="2892444"/>
    <lineage>
        <taxon>Bacteria</taxon>
        <taxon>Pseudomonadati</taxon>
        <taxon>Pseudomonadota</taxon>
        <taxon>Betaproteobacteria</taxon>
        <taxon>Burkholderiales</taxon>
        <taxon>Oxalobacteraceae</taxon>
        <taxon>Telluria group</taxon>
        <taxon>Massilia</taxon>
    </lineage>
</organism>
<sequence length="227" mass="24519">MTAYFAVPADARSHAGQAKPVHAPAQAGPTAPRRLLHVGCGPANKDRLPACFHTEGWREIRFDINPAVQPHIVGSITDMRMIPDGSIDAIWSSHNLEHLNAFEVPVALAEFKRVLKDDGFILVTLPDLRAVARQIVNDKLDQPLYISKAGPISALDVVFGHQASIAAGNHYMAHRTGFTASSLGQVMIDAGFAEVRVHEGSRLDLWAIATMPGTSDGVFDELASVMK</sequence>
<evidence type="ECO:0000313" key="3">
    <source>
        <dbReference type="Proteomes" id="UP001198701"/>
    </source>
</evidence>
<dbReference type="GO" id="GO:0032259">
    <property type="term" value="P:methylation"/>
    <property type="evidence" value="ECO:0007669"/>
    <property type="project" value="UniProtKB-KW"/>
</dbReference>
<name>A0ABS8IRM0_9BURK</name>
<feature type="domain" description="Methyltransferase type 11" evidence="1">
    <location>
        <begin position="37"/>
        <end position="122"/>
    </location>
</feature>
<protein>
    <submittedName>
        <fullName evidence="2">Class I SAM-dependent methyltransferase</fullName>
    </submittedName>
</protein>
<dbReference type="EMBL" id="JAJHPV010000013">
    <property type="protein sequence ID" value="MCC6071287.1"/>
    <property type="molecule type" value="Genomic_DNA"/>
</dbReference>
<dbReference type="GO" id="GO:0008168">
    <property type="term" value="F:methyltransferase activity"/>
    <property type="evidence" value="ECO:0007669"/>
    <property type="project" value="UniProtKB-KW"/>
</dbReference>
<reference evidence="2 3" key="1">
    <citation type="submission" date="2021-11" db="EMBL/GenBank/DDBJ databases">
        <authorList>
            <person name="Huq M.A."/>
        </authorList>
    </citation>
    <scope>NUCLEOTIDE SEQUENCE [LARGE SCALE GENOMIC DNA]</scope>
    <source>
        <strain evidence="2 3">MAHUQ-52</strain>
    </source>
</reference>
<dbReference type="Gene3D" id="3.40.50.150">
    <property type="entry name" value="Vaccinia Virus protein VP39"/>
    <property type="match status" value="1"/>
</dbReference>
<proteinExistence type="predicted"/>
<dbReference type="Pfam" id="PF08241">
    <property type="entry name" value="Methyltransf_11"/>
    <property type="match status" value="1"/>
</dbReference>
<keyword evidence="2" id="KW-0808">Transferase</keyword>
<evidence type="ECO:0000259" key="1">
    <source>
        <dbReference type="Pfam" id="PF08241"/>
    </source>
</evidence>
<dbReference type="InterPro" id="IPR013216">
    <property type="entry name" value="Methyltransf_11"/>
</dbReference>
<dbReference type="SUPFAM" id="SSF53335">
    <property type="entry name" value="S-adenosyl-L-methionine-dependent methyltransferases"/>
    <property type="match status" value="1"/>
</dbReference>
<evidence type="ECO:0000313" key="2">
    <source>
        <dbReference type="EMBL" id="MCC6071287.1"/>
    </source>
</evidence>
<keyword evidence="3" id="KW-1185">Reference proteome</keyword>
<dbReference type="InterPro" id="IPR029063">
    <property type="entry name" value="SAM-dependent_MTases_sf"/>
</dbReference>
<comment type="caution">
    <text evidence="2">The sequence shown here is derived from an EMBL/GenBank/DDBJ whole genome shotgun (WGS) entry which is preliminary data.</text>
</comment>
<dbReference type="RefSeq" id="WP_229432204.1">
    <property type="nucleotide sequence ID" value="NZ_JAJHPV010000013.1"/>
</dbReference>